<dbReference type="GO" id="GO:0003700">
    <property type="term" value="F:DNA-binding transcription factor activity"/>
    <property type="evidence" value="ECO:0007669"/>
    <property type="project" value="InterPro"/>
</dbReference>
<dbReference type="SMART" id="SM00422">
    <property type="entry name" value="HTH_MERR"/>
    <property type="match status" value="1"/>
</dbReference>
<dbReference type="RefSeq" id="WP_010619141.1">
    <property type="nucleotide sequence ID" value="NZ_CP042371.1"/>
</dbReference>
<sequence>MNSKRASELMGISIDTIRYYERVGVIPPIGRDENGYRNFRTNDLNWVFLAKNFKKAGMSVESMIEFATLAQSKHDVSNAQKDLLKEQLEEIDKKFDELNRTRDILKYKIETYDDHVAKFKAGDMDADNTEKLWESDKFISNDEK</sequence>
<evidence type="ECO:0000313" key="7">
    <source>
        <dbReference type="Proteomes" id="UP000294854"/>
    </source>
</evidence>
<evidence type="ECO:0000256" key="2">
    <source>
        <dbReference type="ARBA" id="ARBA00023125"/>
    </source>
</evidence>
<dbReference type="Pfam" id="PF09278">
    <property type="entry name" value="MerR-DNA-bind"/>
    <property type="match status" value="1"/>
</dbReference>
<comment type="caution">
    <text evidence="6">The sequence shown here is derived from an EMBL/GenBank/DDBJ whole genome shotgun (WGS) entry which is preliminary data.</text>
</comment>
<keyword evidence="1" id="KW-0805">Transcription regulation</keyword>
<evidence type="ECO:0000313" key="6">
    <source>
        <dbReference type="EMBL" id="TDG73918.1"/>
    </source>
</evidence>
<organism evidence="6 7">
    <name type="scientific">Secundilactobacillus malefermentans</name>
    <dbReference type="NCBI Taxonomy" id="176292"/>
    <lineage>
        <taxon>Bacteria</taxon>
        <taxon>Bacillati</taxon>
        <taxon>Bacillota</taxon>
        <taxon>Bacilli</taxon>
        <taxon>Lactobacillales</taxon>
        <taxon>Lactobacillaceae</taxon>
        <taxon>Secundilactobacillus</taxon>
    </lineage>
</organism>
<dbReference type="PANTHER" id="PTHR30204:SF98">
    <property type="entry name" value="HTH-TYPE TRANSCRIPTIONAL REGULATOR ADHR"/>
    <property type="match status" value="1"/>
</dbReference>
<dbReference type="Pfam" id="PF00376">
    <property type="entry name" value="MerR"/>
    <property type="match status" value="1"/>
</dbReference>
<dbReference type="GO" id="GO:0003677">
    <property type="term" value="F:DNA binding"/>
    <property type="evidence" value="ECO:0007669"/>
    <property type="project" value="UniProtKB-KW"/>
</dbReference>
<feature type="coiled-coil region" evidence="4">
    <location>
        <begin position="74"/>
        <end position="108"/>
    </location>
</feature>
<dbReference type="AlphaFoldDB" id="A0A4V3A3A9"/>
<name>A0A4V3A3A9_9LACO</name>
<dbReference type="Proteomes" id="UP000294854">
    <property type="component" value="Unassembled WGS sequence"/>
</dbReference>
<proteinExistence type="predicted"/>
<evidence type="ECO:0000256" key="4">
    <source>
        <dbReference type="SAM" id="Coils"/>
    </source>
</evidence>
<accession>A0A4V3A3A9</accession>
<dbReference type="InterPro" id="IPR000551">
    <property type="entry name" value="MerR-type_HTH_dom"/>
</dbReference>
<keyword evidence="7" id="KW-1185">Reference proteome</keyword>
<dbReference type="InterPro" id="IPR009061">
    <property type="entry name" value="DNA-bd_dom_put_sf"/>
</dbReference>
<evidence type="ECO:0000259" key="5">
    <source>
        <dbReference type="PROSITE" id="PS50937"/>
    </source>
</evidence>
<dbReference type="InterPro" id="IPR047057">
    <property type="entry name" value="MerR_fam"/>
</dbReference>
<protein>
    <recommendedName>
        <fullName evidence="5">HTH merR-type domain-containing protein</fullName>
    </recommendedName>
</protein>
<dbReference type="PROSITE" id="PS50937">
    <property type="entry name" value="HTH_MERR_2"/>
    <property type="match status" value="1"/>
</dbReference>
<reference evidence="6 7" key="1">
    <citation type="journal article" date="2019" name="Appl. Microbiol. Biotechnol.">
        <title>Uncovering carbohydrate metabolism through a genotype-phenotype association study of 56 lactic acid bacteria genomes.</title>
        <authorList>
            <person name="Buron-Moles G."/>
            <person name="Chailyan A."/>
            <person name="Dolejs I."/>
            <person name="Forster J."/>
            <person name="Miks M.H."/>
        </authorList>
    </citation>
    <scope>NUCLEOTIDE SEQUENCE [LARGE SCALE GENOMIC DNA]</scope>
    <source>
        <strain evidence="6 7">ATCC 49373</strain>
    </source>
</reference>
<dbReference type="OrthoDB" id="9811174at2"/>
<dbReference type="EMBL" id="PUFO01000080">
    <property type="protein sequence ID" value="TDG73918.1"/>
    <property type="molecule type" value="Genomic_DNA"/>
</dbReference>
<evidence type="ECO:0000256" key="1">
    <source>
        <dbReference type="ARBA" id="ARBA00023015"/>
    </source>
</evidence>
<dbReference type="PANTHER" id="PTHR30204">
    <property type="entry name" value="REDOX-CYCLING DRUG-SENSING TRANSCRIPTIONAL ACTIVATOR SOXR"/>
    <property type="match status" value="1"/>
</dbReference>
<dbReference type="SUPFAM" id="SSF46955">
    <property type="entry name" value="Putative DNA-binding domain"/>
    <property type="match status" value="1"/>
</dbReference>
<evidence type="ECO:0000256" key="3">
    <source>
        <dbReference type="ARBA" id="ARBA00023163"/>
    </source>
</evidence>
<keyword evidence="2" id="KW-0238">DNA-binding</keyword>
<dbReference type="STRING" id="1122149.FD44_GL000114"/>
<gene>
    <name evidence="6" type="ORF">C5L31_002069</name>
</gene>
<dbReference type="Gene3D" id="1.10.1660.10">
    <property type="match status" value="1"/>
</dbReference>
<keyword evidence="3" id="KW-0804">Transcription</keyword>
<dbReference type="CDD" id="cd01109">
    <property type="entry name" value="HTH_YyaN"/>
    <property type="match status" value="1"/>
</dbReference>
<feature type="domain" description="HTH merR-type" evidence="5">
    <location>
        <begin position="1"/>
        <end position="69"/>
    </location>
</feature>
<keyword evidence="4" id="KW-0175">Coiled coil</keyword>
<dbReference type="InterPro" id="IPR015358">
    <property type="entry name" value="Tscrpt_reg_MerR_DNA-bd"/>
</dbReference>